<protein>
    <recommendedName>
        <fullName evidence="2">YqzE family protein</fullName>
    </recommendedName>
</protein>
<evidence type="ECO:0000313" key="1">
    <source>
        <dbReference type="EMBL" id="KFZ32290.1"/>
    </source>
</evidence>
<accession>A0A094IX83</accession>
<reference evidence="1" key="1">
    <citation type="submission" date="2014-08" db="EMBL/GenBank/DDBJ databases">
        <title>Fullgenome sequencing of Anoxybacillus sp.25 isolate from Garga hot-spring Russia.</title>
        <authorList>
            <person name="Rozanov A.S."/>
            <person name="Kotenko A.V."/>
            <person name="Malup T.K."/>
            <person name="Peltek S.E."/>
        </authorList>
    </citation>
    <scope>NUCLEOTIDE SEQUENCE [LARGE SCALE GENOMIC DNA]</scope>
    <source>
        <strain evidence="1">25</strain>
    </source>
</reference>
<evidence type="ECO:0008006" key="2">
    <source>
        <dbReference type="Google" id="ProtNLM"/>
    </source>
</evidence>
<dbReference type="EMBL" id="JPZO01000090">
    <property type="protein sequence ID" value="KFZ32290.1"/>
    <property type="molecule type" value="Genomic_DNA"/>
</dbReference>
<dbReference type="InterPro" id="IPR025622">
    <property type="entry name" value="YqzE"/>
</dbReference>
<dbReference type="Pfam" id="PF14038">
    <property type="entry name" value="YqzE"/>
    <property type="match status" value="1"/>
</dbReference>
<sequence length="73" mass="8735">MAGNDYVKFMTEQVVKYLDQPKDERKRQRQEKKQLKNSKSSHFYIVGSVSFRMPLCFYLSENKALALFRLQIK</sequence>
<organism evidence="1">
    <name type="scientific">Anoxybacillus flavithermus</name>
    <dbReference type="NCBI Taxonomy" id="33934"/>
    <lineage>
        <taxon>Bacteria</taxon>
        <taxon>Bacillati</taxon>
        <taxon>Bacillota</taxon>
        <taxon>Bacilli</taxon>
        <taxon>Bacillales</taxon>
        <taxon>Anoxybacillaceae</taxon>
        <taxon>Anoxybacillus</taxon>
    </lineage>
</organism>
<gene>
    <name evidence="1" type="ORF">JS44_12590</name>
</gene>
<name>A0A094IX83_9BACL</name>
<dbReference type="AlphaFoldDB" id="A0A094IX83"/>
<proteinExistence type="predicted"/>
<comment type="caution">
    <text evidence="1">The sequence shown here is derived from an EMBL/GenBank/DDBJ whole genome shotgun (WGS) entry which is preliminary data.</text>
</comment>